<keyword evidence="6 11" id="KW-0028">Amino-acid biosynthesis</keyword>
<proteinExistence type="inferred from homology"/>
<comment type="catalytic activity">
    <reaction evidence="11">
        <text>3-methyl-2-oxobutanoate + acetyl-CoA + H2O = (2S)-2-isopropylmalate + CoA + H(+)</text>
        <dbReference type="Rhea" id="RHEA:21524"/>
        <dbReference type="ChEBI" id="CHEBI:1178"/>
        <dbReference type="ChEBI" id="CHEBI:11851"/>
        <dbReference type="ChEBI" id="CHEBI:15377"/>
        <dbReference type="ChEBI" id="CHEBI:15378"/>
        <dbReference type="ChEBI" id="CHEBI:57287"/>
        <dbReference type="ChEBI" id="CHEBI:57288"/>
        <dbReference type="EC" id="2.3.3.13"/>
    </reaction>
</comment>
<feature type="binding site" evidence="11">
    <location>
        <position position="214"/>
    </location>
    <ligand>
        <name>Mn(2+)</name>
        <dbReference type="ChEBI" id="CHEBI:29035"/>
    </ligand>
</feature>
<comment type="subunit">
    <text evidence="11">Homodimer.</text>
</comment>
<evidence type="ECO:0000256" key="3">
    <source>
        <dbReference type="ARBA" id="ARBA00012973"/>
    </source>
</evidence>
<dbReference type="Gene3D" id="3.20.20.70">
    <property type="entry name" value="Aldolase class I"/>
    <property type="match status" value="1"/>
</dbReference>
<dbReference type="Gene3D" id="3.30.160.270">
    <property type="match status" value="1"/>
</dbReference>
<dbReference type="GO" id="GO:0030145">
    <property type="term" value="F:manganese ion binding"/>
    <property type="evidence" value="ECO:0007669"/>
    <property type="project" value="UniProtKB-UniRule"/>
</dbReference>
<keyword evidence="9 11" id="KW-0464">Manganese</keyword>
<evidence type="ECO:0000313" key="13">
    <source>
        <dbReference type="EMBL" id="QDU38280.1"/>
    </source>
</evidence>
<dbReference type="GO" id="GO:0003985">
    <property type="term" value="F:acetyl-CoA C-acetyltransferase activity"/>
    <property type="evidence" value="ECO:0007669"/>
    <property type="project" value="UniProtKB-UniRule"/>
</dbReference>
<keyword evidence="8 11" id="KW-0479">Metal-binding</keyword>
<evidence type="ECO:0000256" key="5">
    <source>
        <dbReference type="ARBA" id="ARBA00022430"/>
    </source>
</evidence>
<dbReference type="Pfam" id="PF00682">
    <property type="entry name" value="HMGL-like"/>
    <property type="match status" value="1"/>
</dbReference>
<dbReference type="InterPro" id="IPR013709">
    <property type="entry name" value="2-isopropylmalate_synth_dimer"/>
</dbReference>
<comment type="similarity">
    <text evidence="2 11">Belongs to the alpha-IPM synthase/homocitrate synthase family. LeuA type 1 subfamily.</text>
</comment>
<dbReference type="InterPro" id="IPR013785">
    <property type="entry name" value="Aldolase_TIM"/>
</dbReference>
<dbReference type="FunFam" id="3.20.20.70:FF:000010">
    <property type="entry name" value="2-isopropylmalate synthase"/>
    <property type="match status" value="1"/>
</dbReference>
<evidence type="ECO:0000256" key="2">
    <source>
        <dbReference type="ARBA" id="ARBA00009396"/>
    </source>
</evidence>
<protein>
    <recommendedName>
        <fullName evidence="4 11">2-isopropylmalate synthase</fullName>
        <ecNumber evidence="3 11">2.3.3.13</ecNumber>
    </recommendedName>
    <alternativeName>
        <fullName evidence="11">Alpha-IPM synthase</fullName>
    </alternativeName>
    <alternativeName>
        <fullName evidence="11">Alpha-isopropylmalate synthase</fullName>
    </alternativeName>
</protein>
<feature type="binding site" evidence="11">
    <location>
        <position position="248"/>
    </location>
    <ligand>
        <name>Mn(2+)</name>
        <dbReference type="ChEBI" id="CHEBI:29035"/>
    </ligand>
</feature>
<dbReference type="PROSITE" id="PS00816">
    <property type="entry name" value="AIPM_HOMOCIT_SYNTH_2"/>
    <property type="match status" value="1"/>
</dbReference>
<accession>A0A517Z724</accession>
<feature type="binding site" evidence="11">
    <location>
        <position position="212"/>
    </location>
    <ligand>
        <name>Mn(2+)</name>
        <dbReference type="ChEBI" id="CHEBI:29035"/>
    </ligand>
</feature>
<comment type="function">
    <text evidence="11">Catalyzes the condensation of the acetyl group of acetyl-CoA with 3-methyl-2-oxobutanoate (2-ketoisovalerate) to form 3-carboxy-3-hydroxy-4-methylpentanoate (2-isopropylmalate).</text>
</comment>
<organism evidence="13 14">
    <name type="scientific">Maioricimonas rarisocia</name>
    <dbReference type="NCBI Taxonomy" id="2528026"/>
    <lineage>
        <taxon>Bacteria</taxon>
        <taxon>Pseudomonadati</taxon>
        <taxon>Planctomycetota</taxon>
        <taxon>Planctomycetia</taxon>
        <taxon>Planctomycetales</taxon>
        <taxon>Planctomycetaceae</taxon>
        <taxon>Maioricimonas</taxon>
    </lineage>
</organism>
<evidence type="ECO:0000256" key="11">
    <source>
        <dbReference type="HAMAP-Rule" id="MF_01025"/>
    </source>
</evidence>
<dbReference type="Pfam" id="PF22617">
    <property type="entry name" value="HCS_D2"/>
    <property type="match status" value="1"/>
</dbReference>
<keyword evidence="14" id="KW-1185">Reference proteome</keyword>
<dbReference type="GO" id="GO:0003852">
    <property type="term" value="F:2-isopropylmalate synthase activity"/>
    <property type="evidence" value="ECO:0007669"/>
    <property type="project" value="UniProtKB-UniRule"/>
</dbReference>
<dbReference type="GO" id="GO:0009098">
    <property type="term" value="P:L-leucine biosynthetic process"/>
    <property type="evidence" value="ECO:0007669"/>
    <property type="project" value="UniProtKB-UniRule"/>
</dbReference>
<keyword evidence="5 11" id="KW-0432">Leucine biosynthesis</keyword>
<dbReference type="RefSeq" id="WP_145369579.1">
    <property type="nucleotide sequence ID" value="NZ_CP036275.1"/>
</dbReference>
<evidence type="ECO:0000256" key="1">
    <source>
        <dbReference type="ARBA" id="ARBA00004689"/>
    </source>
</evidence>
<dbReference type="FunFam" id="3.30.160.270:FF:000003">
    <property type="entry name" value="2-isopropylmalate synthase"/>
    <property type="match status" value="1"/>
</dbReference>
<dbReference type="GO" id="GO:0005737">
    <property type="term" value="C:cytoplasm"/>
    <property type="evidence" value="ECO:0007669"/>
    <property type="project" value="UniProtKB-UniRule"/>
</dbReference>
<feature type="region of interest" description="Regulatory domain" evidence="11">
    <location>
        <begin position="401"/>
        <end position="525"/>
    </location>
</feature>
<dbReference type="EMBL" id="CP036275">
    <property type="protein sequence ID" value="QDU38280.1"/>
    <property type="molecule type" value="Genomic_DNA"/>
</dbReference>
<dbReference type="InterPro" id="IPR050073">
    <property type="entry name" value="2-IPM_HCS-like"/>
</dbReference>
<dbReference type="InterPro" id="IPR005671">
    <property type="entry name" value="LeuA_bact_synth"/>
</dbReference>
<dbReference type="KEGG" id="mri:Mal4_26070"/>
<evidence type="ECO:0000256" key="4">
    <source>
        <dbReference type="ARBA" id="ARBA00018198"/>
    </source>
</evidence>
<dbReference type="InterPro" id="IPR002034">
    <property type="entry name" value="AIPM/Hcit_synth_CS"/>
</dbReference>
<feature type="binding site" evidence="11">
    <location>
        <position position="15"/>
    </location>
    <ligand>
        <name>Mn(2+)</name>
        <dbReference type="ChEBI" id="CHEBI:29035"/>
    </ligand>
</feature>
<comment type="pathway">
    <text evidence="1 11">Amino-acid biosynthesis; L-leucine biosynthesis; L-leucine from 3-methyl-2-oxobutanoate: step 1/4.</text>
</comment>
<gene>
    <name evidence="13" type="primary">leuA_3</name>
    <name evidence="11" type="synonym">leuA</name>
    <name evidence="13" type="ORF">Mal4_26070</name>
</gene>
<reference evidence="13 14" key="1">
    <citation type="submission" date="2019-02" db="EMBL/GenBank/DDBJ databases">
        <title>Deep-cultivation of Planctomycetes and their phenomic and genomic characterization uncovers novel biology.</title>
        <authorList>
            <person name="Wiegand S."/>
            <person name="Jogler M."/>
            <person name="Boedeker C."/>
            <person name="Pinto D."/>
            <person name="Vollmers J."/>
            <person name="Rivas-Marin E."/>
            <person name="Kohn T."/>
            <person name="Peeters S.H."/>
            <person name="Heuer A."/>
            <person name="Rast P."/>
            <person name="Oberbeckmann S."/>
            <person name="Bunk B."/>
            <person name="Jeske O."/>
            <person name="Meyerdierks A."/>
            <person name="Storesund J.E."/>
            <person name="Kallscheuer N."/>
            <person name="Luecker S."/>
            <person name="Lage O.M."/>
            <person name="Pohl T."/>
            <person name="Merkel B.J."/>
            <person name="Hornburger P."/>
            <person name="Mueller R.-W."/>
            <person name="Bruemmer F."/>
            <person name="Labrenz M."/>
            <person name="Spormann A.M."/>
            <person name="Op den Camp H."/>
            <person name="Overmann J."/>
            <person name="Amann R."/>
            <person name="Jetten M.S.M."/>
            <person name="Mascher T."/>
            <person name="Medema M.H."/>
            <person name="Devos D.P."/>
            <person name="Kaster A.-K."/>
            <person name="Ovreas L."/>
            <person name="Rohde M."/>
            <person name="Galperin M.Y."/>
            <person name="Jogler C."/>
        </authorList>
    </citation>
    <scope>NUCLEOTIDE SEQUENCE [LARGE SCALE GENOMIC DNA]</scope>
    <source>
        <strain evidence="13 14">Mal4</strain>
    </source>
</reference>
<dbReference type="PANTHER" id="PTHR10277">
    <property type="entry name" value="HOMOCITRATE SYNTHASE-RELATED"/>
    <property type="match status" value="1"/>
</dbReference>
<dbReference type="FunFam" id="1.10.238.260:FF:000001">
    <property type="entry name" value="2-isopropylmalate synthase"/>
    <property type="match status" value="1"/>
</dbReference>
<dbReference type="AlphaFoldDB" id="A0A517Z724"/>
<dbReference type="InterPro" id="IPR036230">
    <property type="entry name" value="LeuA_allosteric_dom_sf"/>
</dbReference>
<dbReference type="CDD" id="cd07940">
    <property type="entry name" value="DRE_TIM_IPMS"/>
    <property type="match status" value="1"/>
</dbReference>
<evidence type="ECO:0000256" key="9">
    <source>
        <dbReference type="ARBA" id="ARBA00023211"/>
    </source>
</evidence>
<comment type="cofactor">
    <cofactor evidence="11">
        <name>Mn(2+)</name>
        <dbReference type="ChEBI" id="CHEBI:29035"/>
    </cofactor>
</comment>
<dbReference type="Proteomes" id="UP000320496">
    <property type="component" value="Chromosome"/>
</dbReference>
<dbReference type="EC" id="2.3.3.13" evidence="3 11"/>
<evidence type="ECO:0000256" key="10">
    <source>
        <dbReference type="ARBA" id="ARBA00023304"/>
    </source>
</evidence>
<evidence type="ECO:0000313" key="14">
    <source>
        <dbReference type="Proteomes" id="UP000320496"/>
    </source>
</evidence>
<name>A0A517Z724_9PLAN</name>
<dbReference type="SUPFAM" id="SSF110921">
    <property type="entry name" value="2-isopropylmalate synthase LeuA, allosteric (dimerisation) domain"/>
    <property type="match status" value="1"/>
</dbReference>
<dbReference type="UniPathway" id="UPA00048">
    <property type="reaction ID" value="UER00070"/>
</dbReference>
<dbReference type="Pfam" id="PF08502">
    <property type="entry name" value="LeuA_dimer"/>
    <property type="match status" value="1"/>
</dbReference>
<dbReference type="NCBIfam" id="NF002086">
    <property type="entry name" value="PRK00915.1-3"/>
    <property type="match status" value="1"/>
</dbReference>
<dbReference type="PANTHER" id="PTHR10277:SF9">
    <property type="entry name" value="2-ISOPROPYLMALATE SYNTHASE 1, CHLOROPLASTIC-RELATED"/>
    <property type="match status" value="1"/>
</dbReference>
<feature type="domain" description="Pyruvate carboxyltransferase" evidence="12">
    <location>
        <begin position="6"/>
        <end position="277"/>
    </location>
</feature>
<dbReference type="OrthoDB" id="9804858at2"/>
<evidence type="ECO:0000256" key="7">
    <source>
        <dbReference type="ARBA" id="ARBA00022679"/>
    </source>
</evidence>
<evidence type="ECO:0000259" key="12">
    <source>
        <dbReference type="PROSITE" id="PS50991"/>
    </source>
</evidence>
<sequence>MSSDVITIFDTTLRDGEQSPGCSMDTEEKLEVAKSLVELGVDVLEAGFPIASPGDFDAVQKIARRYGDRTTVCGLARCRPEDIDRAWDALHDAQNVRIHVFLATSAIHREFKLKMAKEEIVRRAVEMVRYAGDKMASRSDITTPNIEFSPEDAARTELDFLCEVVEKTIDAGATTVNIPDTVGYATPNHFRKVISYLKDNVPNIDRAVISTHCHNDLGLAVANSLAGVEAGARQIECTINGLGERAGNAALEEVVMALRTRGDYYGVQTGIRTERLFPTSRLVAGITGMQVQRNKAIVGQNAFAHEAGIHQHGILQERSTYEIMRPEDVGYVGTNLVLGKHSGRHAFRDRVTSLGYELEEDVLQTVFEDFIKLADKKKEIYDSDIQALVDQRTQRVTQHWKIVTFHTTGGTGTIPTATIEMTHEDGRRIQDAATGDGPVDAVFRCLERITGLSARLHDYQVRSVSGGKDAQGEVTVQIDCHGRIYHGRAYSTDVIEASAHAYLQALNKVSDATGAGREPHQCEGV</sequence>
<dbReference type="SUPFAM" id="SSF51569">
    <property type="entry name" value="Aldolase"/>
    <property type="match status" value="1"/>
</dbReference>
<dbReference type="SMART" id="SM00917">
    <property type="entry name" value="LeuA_dimer"/>
    <property type="match status" value="1"/>
</dbReference>
<dbReference type="HAMAP" id="MF_01025">
    <property type="entry name" value="LeuA_type1"/>
    <property type="match status" value="1"/>
</dbReference>
<keyword evidence="11" id="KW-0963">Cytoplasm</keyword>
<keyword evidence="10 11" id="KW-0100">Branched-chain amino acid biosynthesis</keyword>
<dbReference type="NCBIfam" id="TIGR00973">
    <property type="entry name" value="leuA_bact"/>
    <property type="match status" value="1"/>
</dbReference>
<evidence type="ECO:0000256" key="6">
    <source>
        <dbReference type="ARBA" id="ARBA00022605"/>
    </source>
</evidence>
<dbReference type="PROSITE" id="PS50991">
    <property type="entry name" value="PYR_CT"/>
    <property type="match status" value="1"/>
</dbReference>
<keyword evidence="7 11" id="KW-0808">Transferase</keyword>
<dbReference type="PROSITE" id="PS00815">
    <property type="entry name" value="AIPM_HOMOCIT_SYNTH_1"/>
    <property type="match status" value="1"/>
</dbReference>
<keyword evidence="13" id="KW-0012">Acyltransferase</keyword>
<dbReference type="InterPro" id="IPR000891">
    <property type="entry name" value="PYR_CT"/>
</dbReference>
<dbReference type="InterPro" id="IPR054691">
    <property type="entry name" value="LeuA/HCS_post-cat"/>
</dbReference>
<evidence type="ECO:0000256" key="8">
    <source>
        <dbReference type="ARBA" id="ARBA00022723"/>
    </source>
</evidence>